<keyword evidence="5 7" id="KW-1133">Transmembrane helix</keyword>
<evidence type="ECO:0000256" key="5">
    <source>
        <dbReference type="ARBA" id="ARBA00022989"/>
    </source>
</evidence>
<dbReference type="KEGG" id="bliq:INP51_05360"/>
<keyword evidence="2 7" id="KW-0813">Transport</keyword>
<feature type="transmembrane region" description="Helical" evidence="7">
    <location>
        <begin position="209"/>
        <end position="234"/>
    </location>
</feature>
<dbReference type="InterPro" id="IPR050809">
    <property type="entry name" value="UgpAE/MalFG_permease"/>
</dbReference>
<dbReference type="InterPro" id="IPR035906">
    <property type="entry name" value="MetI-like_sf"/>
</dbReference>
<feature type="transmembrane region" description="Helical" evidence="7">
    <location>
        <begin position="80"/>
        <end position="100"/>
    </location>
</feature>
<dbReference type="Proteomes" id="UP000593601">
    <property type="component" value="Chromosome"/>
</dbReference>
<evidence type="ECO:0000256" key="3">
    <source>
        <dbReference type="ARBA" id="ARBA00022475"/>
    </source>
</evidence>
<dbReference type="RefSeq" id="WP_193736696.1">
    <property type="nucleotide sequence ID" value="NZ_CP063304.1"/>
</dbReference>
<feature type="transmembrane region" description="Helical" evidence="7">
    <location>
        <begin position="270"/>
        <end position="295"/>
    </location>
</feature>
<comment type="similarity">
    <text evidence="7">Belongs to the binding-protein-dependent transport system permease family.</text>
</comment>
<dbReference type="SUPFAM" id="SSF161098">
    <property type="entry name" value="MetI-like"/>
    <property type="match status" value="1"/>
</dbReference>
<feature type="transmembrane region" description="Helical" evidence="7">
    <location>
        <begin position="165"/>
        <end position="188"/>
    </location>
</feature>
<evidence type="ECO:0000256" key="7">
    <source>
        <dbReference type="RuleBase" id="RU363032"/>
    </source>
</evidence>
<evidence type="ECO:0000256" key="6">
    <source>
        <dbReference type="ARBA" id="ARBA00023136"/>
    </source>
</evidence>
<feature type="transmembrane region" description="Helical" evidence="7">
    <location>
        <begin position="20"/>
        <end position="41"/>
    </location>
</feature>
<gene>
    <name evidence="9" type="ORF">INP51_05360</name>
</gene>
<proteinExistence type="inferred from homology"/>
<dbReference type="GO" id="GO:0005886">
    <property type="term" value="C:plasma membrane"/>
    <property type="evidence" value="ECO:0007669"/>
    <property type="project" value="UniProtKB-SubCell"/>
</dbReference>
<evidence type="ECO:0000313" key="10">
    <source>
        <dbReference type="Proteomes" id="UP000593601"/>
    </source>
</evidence>
<dbReference type="EMBL" id="CP063304">
    <property type="protein sequence ID" value="QOV20376.1"/>
    <property type="molecule type" value="Genomic_DNA"/>
</dbReference>
<reference evidence="9 10" key="1">
    <citation type="submission" date="2020-10" db="EMBL/GenBank/DDBJ databases">
        <title>Blautia liquoris sp.nov., isolated from the mud in a fermentation cellar used for the production of Chinese strong-flavoured liquor.</title>
        <authorList>
            <person name="Lu L."/>
        </authorList>
    </citation>
    <scope>NUCLEOTIDE SEQUENCE [LARGE SCALE GENOMIC DNA]</scope>
    <source>
        <strain evidence="9 10">LZLJ-3</strain>
    </source>
</reference>
<dbReference type="InterPro" id="IPR000515">
    <property type="entry name" value="MetI-like"/>
</dbReference>
<evidence type="ECO:0000259" key="8">
    <source>
        <dbReference type="PROSITE" id="PS50928"/>
    </source>
</evidence>
<sequence length="304" mass="34214">MPKTARTVRRPKKQYKLLLLVLPFMLIVLLFNYVPIFGWIYSVYDYVPGLPIFDCDFVGLEYFKMIFRDANVLRTLKNTAIFAAISIILTPLPMIFAILLNEVKSGPMRKFVQTFTTLPNFISWVIIFSLAFALFSTDGLLTSLMGKAGLIGAGKSILSSKKSVYWFQTFLAQWKTLGWNSIIYLAAIAGIDQEQYEAARVDGAGYFRCALHVTLPAMMETYVVLFILNIGNFLNTGYEQYMLFKNSVTAPNIEVLDLYVYRIGLENMDYSYGVAISIVKSVVSIALVAIANLAAKRIRGNTVI</sequence>
<keyword evidence="10" id="KW-1185">Reference proteome</keyword>
<dbReference type="PANTHER" id="PTHR43227:SF11">
    <property type="entry name" value="BLL4140 PROTEIN"/>
    <property type="match status" value="1"/>
</dbReference>
<evidence type="ECO:0000313" key="9">
    <source>
        <dbReference type="EMBL" id="QOV20376.1"/>
    </source>
</evidence>
<evidence type="ECO:0000256" key="2">
    <source>
        <dbReference type="ARBA" id="ARBA00022448"/>
    </source>
</evidence>
<keyword evidence="3" id="KW-1003">Cell membrane</keyword>
<dbReference type="Pfam" id="PF00528">
    <property type="entry name" value="BPD_transp_1"/>
    <property type="match status" value="1"/>
</dbReference>
<evidence type="ECO:0000256" key="1">
    <source>
        <dbReference type="ARBA" id="ARBA00004651"/>
    </source>
</evidence>
<dbReference type="PANTHER" id="PTHR43227">
    <property type="entry name" value="BLL4140 PROTEIN"/>
    <property type="match status" value="1"/>
</dbReference>
<keyword evidence="4 7" id="KW-0812">Transmembrane</keyword>
<dbReference type="GO" id="GO:0055085">
    <property type="term" value="P:transmembrane transport"/>
    <property type="evidence" value="ECO:0007669"/>
    <property type="project" value="InterPro"/>
</dbReference>
<dbReference type="Gene3D" id="1.10.3720.10">
    <property type="entry name" value="MetI-like"/>
    <property type="match status" value="1"/>
</dbReference>
<name>A0A7M2RJ72_9FIRM</name>
<dbReference type="AlphaFoldDB" id="A0A7M2RJ72"/>
<dbReference type="CDD" id="cd06261">
    <property type="entry name" value="TM_PBP2"/>
    <property type="match status" value="1"/>
</dbReference>
<comment type="subcellular location">
    <subcellularLocation>
        <location evidence="1 7">Cell membrane</location>
        <topology evidence="1 7">Multi-pass membrane protein</topology>
    </subcellularLocation>
</comment>
<feature type="domain" description="ABC transmembrane type-1" evidence="8">
    <location>
        <begin position="76"/>
        <end position="291"/>
    </location>
</feature>
<evidence type="ECO:0000256" key="4">
    <source>
        <dbReference type="ARBA" id="ARBA00022692"/>
    </source>
</evidence>
<dbReference type="PROSITE" id="PS50928">
    <property type="entry name" value="ABC_TM1"/>
    <property type="match status" value="1"/>
</dbReference>
<accession>A0A7M2RJ72</accession>
<feature type="transmembrane region" description="Helical" evidence="7">
    <location>
        <begin position="121"/>
        <end position="145"/>
    </location>
</feature>
<organism evidence="9 10">
    <name type="scientific">Blautia liquoris</name>
    <dbReference type="NCBI Taxonomy" id="2779518"/>
    <lineage>
        <taxon>Bacteria</taxon>
        <taxon>Bacillati</taxon>
        <taxon>Bacillota</taxon>
        <taxon>Clostridia</taxon>
        <taxon>Lachnospirales</taxon>
        <taxon>Lachnospiraceae</taxon>
        <taxon>Blautia</taxon>
    </lineage>
</organism>
<protein>
    <submittedName>
        <fullName evidence="9">Sugar ABC transporter permease</fullName>
    </submittedName>
</protein>
<keyword evidence="6 7" id="KW-0472">Membrane</keyword>